<dbReference type="SMART" id="SM01158">
    <property type="entry name" value="DUF1741"/>
    <property type="match status" value="1"/>
</dbReference>
<keyword evidence="4" id="KW-0472">Membrane</keyword>
<proteinExistence type="predicted"/>
<comment type="subcellular location">
    <subcellularLocation>
        <location evidence="1">Membrane</location>
    </subcellularLocation>
</comment>
<dbReference type="PANTHER" id="PTHR13608:SF3">
    <property type="entry name" value="ARMADILLO-LIKE HELICAL DOMAIN-CONTAINING PROTEIN 3"/>
    <property type="match status" value="1"/>
</dbReference>
<evidence type="ECO:0000256" key="1">
    <source>
        <dbReference type="ARBA" id="ARBA00004370"/>
    </source>
</evidence>
<dbReference type="EMBL" id="CP051140">
    <property type="protein sequence ID" value="QIW98079.1"/>
    <property type="molecule type" value="Genomic_DNA"/>
</dbReference>
<dbReference type="GO" id="GO:0016020">
    <property type="term" value="C:membrane"/>
    <property type="evidence" value="ECO:0007669"/>
    <property type="project" value="UniProtKB-SubCell"/>
</dbReference>
<dbReference type="AlphaFoldDB" id="A0A6H0XUF1"/>
<gene>
    <name evidence="6" type="ORF">AMS68_003597</name>
</gene>
<sequence>MDITQSPLTQQTRPESFEPKVVTLYRQLFSEHDEHDLGEGFWRELFLLRPDLSQLRQLLEDIDADLLLHLASQPRLLLLNAIDAVNAKQAPSDENALETLTAFFAVILSKKYTNPSSDIIEVLAGLNNVDTVFSDLVTTLEQTIRNGRDVVLKQKAVRTALAVVAGGYQTALISYFIHRDFFPSLMKLVALDEDYIKASMPFLLIGLLADYDKFESASNSYRTRFGDFVNDTTMDRITESVGWTSTLLRDLYVAIQDDTPAGWSLGGTLSYVGLGSLAGAKPMVTMTEEEQRLAFGMQPGPQAAILLPLYDFVLSNNFYAQNLISHPSTDKTQPTSFSALLSFISYLMQHAYRTSRAGWYAYLSSLLLLVLVSEAETCKILLAVGAPVRLCRQRPPHLPTYKLDRPYVAAVMDIAIDGINHNLRKRLDATLYTQLLTILARCLSQLGKSQTKLVYHWPELWRSLLAFTRFLSSYADDIKTQPDAQNVVSVVVIVLSISLRLGEAFVPNAKDYDDLVYKLVESSDALTQLRDAYSLDSKSGVEQLIAVSRHYRTLLEEKHGGRVVHLSPREVSKVIKQGYESLAIPNDAVLVENDAYREAEHKSSLKKLLRVVLIDTQALIASEGIALPT</sequence>
<keyword evidence="7" id="KW-1185">Reference proteome</keyword>
<dbReference type="InterPro" id="IPR013636">
    <property type="entry name" value="ARMH3_C"/>
</dbReference>
<organism evidence="6 7">
    <name type="scientific">Peltaster fructicola</name>
    <dbReference type="NCBI Taxonomy" id="286661"/>
    <lineage>
        <taxon>Eukaryota</taxon>
        <taxon>Fungi</taxon>
        <taxon>Dikarya</taxon>
        <taxon>Ascomycota</taxon>
        <taxon>Pezizomycotina</taxon>
        <taxon>Dothideomycetes</taxon>
        <taxon>Dothideomycetes incertae sedis</taxon>
        <taxon>Peltaster</taxon>
    </lineage>
</organism>
<name>A0A6H0XUF1_9PEZI</name>
<evidence type="ECO:0000259" key="5">
    <source>
        <dbReference type="SMART" id="SM01158"/>
    </source>
</evidence>
<evidence type="ECO:0000256" key="3">
    <source>
        <dbReference type="ARBA" id="ARBA00022989"/>
    </source>
</evidence>
<evidence type="ECO:0000313" key="7">
    <source>
        <dbReference type="Proteomes" id="UP000503462"/>
    </source>
</evidence>
<accession>A0A6H0XUF1</accession>
<keyword evidence="2" id="KW-0812">Transmembrane</keyword>
<dbReference type="Proteomes" id="UP000503462">
    <property type="component" value="Chromosome 2"/>
</dbReference>
<evidence type="ECO:0000256" key="4">
    <source>
        <dbReference type="ARBA" id="ARBA00023136"/>
    </source>
</evidence>
<reference evidence="6 7" key="1">
    <citation type="journal article" date="2016" name="Sci. Rep.">
        <title>Peltaster fructicola genome reveals evolution from an invasive phytopathogen to an ectophytic parasite.</title>
        <authorList>
            <person name="Xu C."/>
            <person name="Chen H."/>
            <person name="Gleason M.L."/>
            <person name="Xu J.R."/>
            <person name="Liu H."/>
            <person name="Zhang R."/>
            <person name="Sun G."/>
        </authorList>
    </citation>
    <scope>NUCLEOTIDE SEQUENCE [LARGE SCALE GENOMIC DNA]</scope>
    <source>
        <strain evidence="6 7">LNHT1506</strain>
    </source>
</reference>
<evidence type="ECO:0000313" key="6">
    <source>
        <dbReference type="EMBL" id="QIW98079.1"/>
    </source>
</evidence>
<protein>
    <recommendedName>
        <fullName evidence="5">Armadillo-like helical domain-containing protein</fullName>
    </recommendedName>
</protein>
<feature type="domain" description="Armadillo-like helical" evidence="5">
    <location>
        <begin position="399"/>
        <end position="620"/>
    </location>
</feature>
<evidence type="ECO:0000256" key="2">
    <source>
        <dbReference type="ARBA" id="ARBA00022692"/>
    </source>
</evidence>
<dbReference type="Pfam" id="PF08427">
    <property type="entry name" value="ARMH3_C"/>
    <property type="match status" value="1"/>
</dbReference>
<dbReference type="InterPro" id="IPR039868">
    <property type="entry name" value="ARMD3-like"/>
</dbReference>
<dbReference type="PANTHER" id="PTHR13608">
    <property type="entry name" value="ARMADILLO-LIKE HELICAL DOMAIN-CONTAINING PROTEIN 3"/>
    <property type="match status" value="1"/>
</dbReference>
<dbReference type="GO" id="GO:0005829">
    <property type="term" value="C:cytosol"/>
    <property type="evidence" value="ECO:0007669"/>
    <property type="project" value="TreeGrafter"/>
</dbReference>
<keyword evidence="3" id="KW-1133">Transmembrane helix</keyword>
<dbReference type="OrthoDB" id="2012278at2759"/>